<feature type="region of interest" description="Disordered" evidence="1">
    <location>
        <begin position="1"/>
        <end position="21"/>
    </location>
</feature>
<reference evidence="2" key="1">
    <citation type="submission" date="2021-03" db="EMBL/GenBank/DDBJ databases">
        <title>Comparative genomics and phylogenomic investigation of the class Geoglossomycetes provide insights into ecological specialization and systematics.</title>
        <authorList>
            <person name="Melie T."/>
            <person name="Pirro S."/>
            <person name="Miller A.N."/>
            <person name="Quandt A."/>
        </authorList>
    </citation>
    <scope>NUCLEOTIDE SEQUENCE</scope>
    <source>
        <strain evidence="2">CAQ_001_2017</strain>
    </source>
</reference>
<keyword evidence="3" id="KW-1185">Reference proteome</keyword>
<feature type="compositionally biased region" description="Basic and acidic residues" evidence="1">
    <location>
        <begin position="1"/>
        <end position="12"/>
    </location>
</feature>
<dbReference type="AlphaFoldDB" id="A0A9P8LCG1"/>
<proteinExistence type="predicted"/>
<dbReference type="EMBL" id="JAGHQM010000480">
    <property type="protein sequence ID" value="KAH0559958.1"/>
    <property type="molecule type" value="Genomic_DNA"/>
</dbReference>
<dbReference type="Proteomes" id="UP000750711">
    <property type="component" value="Unassembled WGS sequence"/>
</dbReference>
<evidence type="ECO:0000256" key="1">
    <source>
        <dbReference type="SAM" id="MobiDB-lite"/>
    </source>
</evidence>
<comment type="caution">
    <text evidence="2">The sequence shown here is derived from an EMBL/GenBank/DDBJ whole genome shotgun (WGS) entry which is preliminary data.</text>
</comment>
<evidence type="ECO:0008006" key="4">
    <source>
        <dbReference type="Google" id="ProtNLM"/>
    </source>
</evidence>
<organism evidence="2 3">
    <name type="scientific">Trichoglossum hirsutum</name>
    <dbReference type="NCBI Taxonomy" id="265104"/>
    <lineage>
        <taxon>Eukaryota</taxon>
        <taxon>Fungi</taxon>
        <taxon>Dikarya</taxon>
        <taxon>Ascomycota</taxon>
        <taxon>Pezizomycotina</taxon>
        <taxon>Geoglossomycetes</taxon>
        <taxon>Geoglossales</taxon>
        <taxon>Geoglossaceae</taxon>
        <taxon>Trichoglossum</taxon>
    </lineage>
</organism>
<name>A0A9P8LCG1_9PEZI</name>
<evidence type="ECO:0000313" key="3">
    <source>
        <dbReference type="Proteomes" id="UP000750711"/>
    </source>
</evidence>
<protein>
    <recommendedName>
        <fullName evidence="4">Phosphoglycerate mutase family protein</fullName>
    </recommendedName>
</protein>
<gene>
    <name evidence="2" type="ORF">GP486_003524</name>
</gene>
<sequence length="169" mass="18015">MIRHGEKPPKDENGDDVNGLSDAGLNRAQGLVGVFGSASSYNIRYILAEHPKKDGSRTRPLETVSQLATELGISVDDSVDRDDAGGAAKAAKAHHGPGNVLICWEHGQLAKIAKELGVKGYAHGSGASGKVKYPDDRFDLIWTVMPPYEEIASVTSEDIQGLDDGHENP</sequence>
<evidence type="ECO:0000313" key="2">
    <source>
        <dbReference type="EMBL" id="KAH0559958.1"/>
    </source>
</evidence>
<accession>A0A9P8LCG1</accession>